<protein>
    <submittedName>
        <fullName evidence="2">DUF3450 domain-containing protein</fullName>
    </submittedName>
</protein>
<name>A0ABW4DCS4_9BACL</name>
<dbReference type="RefSeq" id="WP_229524401.1">
    <property type="nucleotide sequence ID" value="NZ_JAFFQR010000064.1"/>
</dbReference>
<gene>
    <name evidence="2" type="ORF">ACFQ5D_09450</name>
</gene>
<keyword evidence="1" id="KW-0175">Coiled coil</keyword>
<comment type="caution">
    <text evidence="2">The sequence shown here is derived from an EMBL/GenBank/DDBJ whole genome shotgun (WGS) entry which is preliminary data.</text>
</comment>
<sequence>MPYKPNQIYDFDHDFWDEPSEFEQQVDEWKEALMNSMKEGHKQEIARLQKENGELRLVKSQLENMKLEHRQKLHELDLQKQDLERKVRRERLDTLMEDFILELWVPESDYKLGEKCDKCDDNRRFHYKTPMGRDDSETCGCAVKIPYYKPELYTVYSFGMKDDGKKLRPWYRKKYRDQDYYESDSSYAAEAIYEGETFEEFRKKATNEYRAFFKDKGDCQAYCEWLAERRKEEMKKAEEKK</sequence>
<reference evidence="3" key="1">
    <citation type="journal article" date="2019" name="Int. J. Syst. Evol. Microbiol.">
        <title>The Global Catalogue of Microorganisms (GCM) 10K type strain sequencing project: providing services to taxonomists for standard genome sequencing and annotation.</title>
        <authorList>
            <consortium name="The Broad Institute Genomics Platform"/>
            <consortium name="The Broad Institute Genome Sequencing Center for Infectious Disease"/>
            <person name="Wu L."/>
            <person name="Ma J."/>
        </authorList>
    </citation>
    <scope>NUCLEOTIDE SEQUENCE [LARGE SCALE GENOMIC DNA]</scope>
    <source>
        <strain evidence="3">CCM 9147</strain>
    </source>
</reference>
<evidence type="ECO:0000313" key="2">
    <source>
        <dbReference type="EMBL" id="MFD1461641.1"/>
    </source>
</evidence>
<evidence type="ECO:0000256" key="1">
    <source>
        <dbReference type="SAM" id="Coils"/>
    </source>
</evidence>
<feature type="coiled-coil region" evidence="1">
    <location>
        <begin position="38"/>
        <end position="93"/>
    </location>
</feature>
<dbReference type="EMBL" id="JBHTNZ010000009">
    <property type="protein sequence ID" value="MFD1461641.1"/>
    <property type="molecule type" value="Genomic_DNA"/>
</dbReference>
<keyword evidence="3" id="KW-1185">Reference proteome</keyword>
<dbReference type="Proteomes" id="UP001597340">
    <property type="component" value="Unassembled WGS sequence"/>
</dbReference>
<accession>A0ABW4DCS4</accession>
<proteinExistence type="predicted"/>
<evidence type="ECO:0000313" key="3">
    <source>
        <dbReference type="Proteomes" id="UP001597340"/>
    </source>
</evidence>
<organism evidence="2 3">
    <name type="scientific">Paenibacillus farraposensis</name>
    <dbReference type="NCBI Taxonomy" id="2807095"/>
    <lineage>
        <taxon>Bacteria</taxon>
        <taxon>Bacillati</taxon>
        <taxon>Bacillota</taxon>
        <taxon>Bacilli</taxon>
        <taxon>Bacillales</taxon>
        <taxon>Paenibacillaceae</taxon>
        <taxon>Paenibacillus</taxon>
    </lineage>
</organism>